<name>B6U5S7_MAIZE</name>
<keyword evidence="1" id="KW-0472">Membrane</keyword>
<accession>B6U5S7</accession>
<evidence type="ECO:0000256" key="1">
    <source>
        <dbReference type="SAM" id="Phobius"/>
    </source>
</evidence>
<organism evidence="2">
    <name type="scientific">Zea mays</name>
    <name type="common">Maize</name>
    <dbReference type="NCBI Taxonomy" id="4577"/>
    <lineage>
        <taxon>Eukaryota</taxon>
        <taxon>Viridiplantae</taxon>
        <taxon>Streptophyta</taxon>
        <taxon>Embryophyta</taxon>
        <taxon>Tracheophyta</taxon>
        <taxon>Spermatophyta</taxon>
        <taxon>Magnoliopsida</taxon>
        <taxon>Liliopsida</taxon>
        <taxon>Poales</taxon>
        <taxon>Poaceae</taxon>
        <taxon>PACMAD clade</taxon>
        <taxon>Panicoideae</taxon>
        <taxon>Andropogonodae</taxon>
        <taxon>Andropogoneae</taxon>
        <taxon>Tripsacinae</taxon>
        <taxon>Zea</taxon>
    </lineage>
</organism>
<dbReference type="EMBL" id="EU972592">
    <property type="protein sequence ID" value="ACG44710.1"/>
    <property type="molecule type" value="mRNA"/>
</dbReference>
<feature type="transmembrane region" description="Helical" evidence="1">
    <location>
        <begin position="49"/>
        <end position="70"/>
    </location>
</feature>
<keyword evidence="1" id="KW-1133">Transmembrane helix</keyword>
<keyword evidence="1" id="KW-0812">Transmembrane</keyword>
<dbReference type="AlphaFoldDB" id="B6U5S7"/>
<protein>
    <submittedName>
        <fullName evidence="2">Uncharacterized protein</fullName>
    </submittedName>
</protein>
<evidence type="ECO:0000313" key="2">
    <source>
        <dbReference type="EMBL" id="ACG44710.1"/>
    </source>
</evidence>
<proteinExistence type="evidence at transcript level"/>
<sequence length="71" mass="8336">MSRRFQLPPILSFLITVLISGTAIRKDRKGSWKQSRRQPRRDSYGTSWSQFLLCHSLFTLRLLPVLLSFAR</sequence>
<reference evidence="2" key="1">
    <citation type="journal article" date="2009" name="Plant Mol. Biol.">
        <title>Insights into corn genes derived from large-scale cDNA sequencing.</title>
        <authorList>
            <person name="Alexandrov N.N."/>
            <person name="Brover V.V."/>
            <person name="Freidin S."/>
            <person name="Troukhan M.E."/>
            <person name="Tatarinova T.V."/>
            <person name="Zhang H."/>
            <person name="Swaller T.J."/>
            <person name="Lu Y.P."/>
            <person name="Bouck J."/>
            <person name="Flavell R.B."/>
            <person name="Feldmann K.A."/>
        </authorList>
    </citation>
    <scope>NUCLEOTIDE SEQUENCE</scope>
</reference>